<dbReference type="STRING" id="930992.A0A0C9ZAQ0"/>
<feature type="compositionally biased region" description="Acidic residues" evidence="1">
    <location>
        <begin position="116"/>
        <end position="129"/>
    </location>
</feature>
<dbReference type="EMBL" id="KN835728">
    <property type="protein sequence ID" value="KIK34610.1"/>
    <property type="molecule type" value="Genomic_DNA"/>
</dbReference>
<reference evidence="4" key="2">
    <citation type="submission" date="2015-01" db="EMBL/GenBank/DDBJ databases">
        <title>Evolutionary Origins and Diversification of the Mycorrhizal Mutualists.</title>
        <authorList>
            <consortium name="DOE Joint Genome Institute"/>
            <consortium name="Mycorrhizal Genomics Consortium"/>
            <person name="Kohler A."/>
            <person name="Kuo A."/>
            <person name="Nagy L.G."/>
            <person name="Floudas D."/>
            <person name="Copeland A."/>
            <person name="Barry K.W."/>
            <person name="Cichocki N."/>
            <person name="Veneault-Fourrey C."/>
            <person name="LaButti K."/>
            <person name="Lindquist E.A."/>
            <person name="Lipzen A."/>
            <person name="Lundell T."/>
            <person name="Morin E."/>
            <person name="Murat C."/>
            <person name="Riley R."/>
            <person name="Ohm R."/>
            <person name="Sun H."/>
            <person name="Tunlid A."/>
            <person name="Henrissat B."/>
            <person name="Grigoriev I.V."/>
            <person name="Hibbett D.S."/>
            <person name="Martin F."/>
        </authorList>
    </citation>
    <scope>NUCLEOTIDE SEQUENCE [LARGE SCALE GENOMIC DNA]</scope>
    <source>
        <strain evidence="4">UH-Slu-Lm8-n1</strain>
    </source>
</reference>
<feature type="transmembrane region" description="Helical" evidence="2">
    <location>
        <begin position="63"/>
        <end position="87"/>
    </location>
</feature>
<protein>
    <submittedName>
        <fullName evidence="3">Glycosyltransferase family 69 protein</fullName>
    </submittedName>
</protein>
<gene>
    <name evidence="3" type="ORF">CY34DRAFT_812805</name>
</gene>
<evidence type="ECO:0000256" key="2">
    <source>
        <dbReference type="SAM" id="Phobius"/>
    </source>
</evidence>
<dbReference type="Pfam" id="PF11735">
    <property type="entry name" value="CAP59_mtransfer"/>
    <property type="match status" value="1"/>
</dbReference>
<feature type="transmembrane region" description="Helical" evidence="2">
    <location>
        <begin position="155"/>
        <end position="172"/>
    </location>
</feature>
<feature type="transmembrane region" description="Helical" evidence="2">
    <location>
        <begin position="28"/>
        <end position="57"/>
    </location>
</feature>
<organism evidence="3 4">
    <name type="scientific">Suillus luteus UH-Slu-Lm8-n1</name>
    <dbReference type="NCBI Taxonomy" id="930992"/>
    <lineage>
        <taxon>Eukaryota</taxon>
        <taxon>Fungi</taxon>
        <taxon>Dikarya</taxon>
        <taxon>Basidiomycota</taxon>
        <taxon>Agaricomycotina</taxon>
        <taxon>Agaricomycetes</taxon>
        <taxon>Agaricomycetidae</taxon>
        <taxon>Boletales</taxon>
        <taxon>Suillineae</taxon>
        <taxon>Suillaceae</taxon>
        <taxon>Suillus</taxon>
    </lineage>
</organism>
<keyword evidence="4" id="KW-1185">Reference proteome</keyword>
<dbReference type="PANTHER" id="PTHR34144">
    <property type="entry name" value="CHROMOSOME 8, WHOLE GENOME SHOTGUN SEQUENCE"/>
    <property type="match status" value="1"/>
</dbReference>
<dbReference type="InterPro" id="IPR021047">
    <property type="entry name" value="Mannosyltransferase_CMT1"/>
</dbReference>
<sequence length="537" mass="61629">MSLPRLIRKLNVHFITRFFFAIKRNPTLLSFSIFLAIYIATEIIFSISFFACLTGWLPAFPVSWRFLLMLLFVVPIFAFVQLSRILLPLLSNKWNGGMGISKQGYFILQRGVNDSPSDDENALLETAEEGSERSSRPVSPTAHLVAHHRSWWTQLFTYAILFCVSTWVGAHYEQPGDVRYRDAVQTAVAHPLRQGYGNQDKIFIAAIFYNNELVIPYWHNSLIKTIHYLGPDNVFVSIVESHSTDTSAELLQELDADLALMGVSRRILTGDETVARPDYLGGRERIQFLAATRNIALEPLMEGGYDKVVFSNDIFIEPETLVELLETNNGNYDMACGLDFGHFGAYDMWVLRDRQAKLTSGIWPYFFDEADYRAMQTDSPAPVFSCWNGIVVFNADPLIPIHLRSNRTLSTDPLPYDLPATHPAAQDPAMRGPSPALTPPIQFRASAPGECFSSESFLLPYDLRRQFNLQRIFVNPRVITAYKWRYYAYFKWFMRHPVLRWWIEKVYDGAWMARTVFVVGDETQVYRWDGGDCHPWF</sequence>
<reference evidence="3 4" key="1">
    <citation type="submission" date="2014-04" db="EMBL/GenBank/DDBJ databases">
        <authorList>
            <consortium name="DOE Joint Genome Institute"/>
            <person name="Kuo A."/>
            <person name="Ruytinx J."/>
            <person name="Rineau F."/>
            <person name="Colpaert J."/>
            <person name="Kohler A."/>
            <person name="Nagy L.G."/>
            <person name="Floudas D."/>
            <person name="Copeland A."/>
            <person name="Barry K.W."/>
            <person name="Cichocki N."/>
            <person name="Veneault-Fourrey C."/>
            <person name="LaButti K."/>
            <person name="Lindquist E.A."/>
            <person name="Lipzen A."/>
            <person name="Lundell T."/>
            <person name="Morin E."/>
            <person name="Murat C."/>
            <person name="Sun H."/>
            <person name="Tunlid A."/>
            <person name="Henrissat B."/>
            <person name="Grigoriev I.V."/>
            <person name="Hibbett D.S."/>
            <person name="Martin F."/>
            <person name="Nordberg H.P."/>
            <person name="Cantor M.N."/>
            <person name="Hua S.X."/>
        </authorList>
    </citation>
    <scope>NUCLEOTIDE SEQUENCE [LARGE SCALE GENOMIC DNA]</scope>
    <source>
        <strain evidence="3 4">UH-Slu-Lm8-n1</strain>
    </source>
</reference>
<name>A0A0C9ZAQ0_9AGAM</name>
<feature type="region of interest" description="Disordered" evidence="1">
    <location>
        <begin position="114"/>
        <end position="138"/>
    </location>
</feature>
<dbReference type="Proteomes" id="UP000054485">
    <property type="component" value="Unassembled WGS sequence"/>
</dbReference>
<dbReference type="InParanoid" id="A0A0C9ZAQ0"/>
<evidence type="ECO:0000313" key="4">
    <source>
        <dbReference type="Proteomes" id="UP000054485"/>
    </source>
</evidence>
<dbReference type="OrthoDB" id="262547at2759"/>
<dbReference type="HOGENOM" id="CLU_036739_0_0_1"/>
<keyword evidence="2" id="KW-1133">Transmembrane helix</keyword>
<dbReference type="AlphaFoldDB" id="A0A0C9ZAQ0"/>
<evidence type="ECO:0000256" key="1">
    <source>
        <dbReference type="SAM" id="MobiDB-lite"/>
    </source>
</evidence>
<accession>A0A0C9ZAQ0</accession>
<dbReference type="PANTHER" id="PTHR34144:SF7">
    <property type="entry name" value="EXPORT PROTEIN (CAP59), PUTATIVE (AFU_ORTHOLOGUE AFUA_7G05020)-RELATED"/>
    <property type="match status" value="1"/>
</dbReference>
<keyword evidence="3" id="KW-0808">Transferase</keyword>
<dbReference type="GO" id="GO:0016740">
    <property type="term" value="F:transferase activity"/>
    <property type="evidence" value="ECO:0007669"/>
    <property type="project" value="UniProtKB-KW"/>
</dbReference>
<keyword evidence="2" id="KW-0812">Transmembrane</keyword>
<proteinExistence type="predicted"/>
<keyword evidence="2" id="KW-0472">Membrane</keyword>
<evidence type="ECO:0000313" key="3">
    <source>
        <dbReference type="EMBL" id="KIK34610.1"/>
    </source>
</evidence>